<name>A0A7S7NQP7_PALFE</name>
<dbReference type="InterPro" id="IPR036812">
    <property type="entry name" value="NAD(P)_OxRdtase_dom_sf"/>
</dbReference>
<dbReference type="EMBL" id="CP063849">
    <property type="protein sequence ID" value="QOY88038.1"/>
    <property type="molecule type" value="Genomic_DNA"/>
</dbReference>
<dbReference type="SUPFAM" id="SSF51430">
    <property type="entry name" value="NAD(P)-linked oxidoreductase"/>
    <property type="match status" value="1"/>
</dbReference>
<feature type="domain" description="NADP-dependent oxidoreductase" evidence="1">
    <location>
        <begin position="50"/>
        <end position="233"/>
    </location>
</feature>
<dbReference type="CDD" id="cd19100">
    <property type="entry name" value="AKR_unchar"/>
    <property type="match status" value="1"/>
</dbReference>
<evidence type="ECO:0000259" key="1">
    <source>
        <dbReference type="Pfam" id="PF00248"/>
    </source>
</evidence>
<evidence type="ECO:0000313" key="2">
    <source>
        <dbReference type="EMBL" id="QOY88038.1"/>
    </source>
</evidence>
<evidence type="ECO:0000313" key="3">
    <source>
        <dbReference type="Proteomes" id="UP000593892"/>
    </source>
</evidence>
<dbReference type="Pfam" id="PF00248">
    <property type="entry name" value="Aldo_ket_red"/>
    <property type="match status" value="1"/>
</dbReference>
<proteinExistence type="predicted"/>
<sequence length="334" mass="37400">MADNTRRQFFQGMAATAVLAEEVLAQTSSASETGVPTRLLGRTGERVSMLGVGGAHTGRDRDDNACVRLIQTAIDEGMTFLDNAWEYNGGRSEVVMGKALGMDGYRKKAFLMTKVCSREYEGAMQQLEESLKRLQTDHIDLWQFHECNYHNDPDWVFEKGGIRAALEAKKQGKIRFIGFTGHKAPAIHRRMLSKEFAWDTAQMPNNVLDSQFLSFREEVMPICLQKKMGIVGMKGCCGDGRPIKAGLLTVEECYRYCLSQPVSVQVVGLSNLEELQTALKIARSFKPLTAAEKATLLSKVKDVQFDGRYELFKTSKRYDSAYHRTQHGFATEGV</sequence>
<keyword evidence="3" id="KW-1185">Reference proteome</keyword>
<dbReference type="AlphaFoldDB" id="A0A7S7NQP7"/>
<dbReference type="Proteomes" id="UP000593892">
    <property type="component" value="Chromosome"/>
</dbReference>
<organism evidence="2 3">
    <name type="scientific">Paludibaculum fermentans</name>
    <dbReference type="NCBI Taxonomy" id="1473598"/>
    <lineage>
        <taxon>Bacteria</taxon>
        <taxon>Pseudomonadati</taxon>
        <taxon>Acidobacteriota</taxon>
        <taxon>Terriglobia</taxon>
        <taxon>Bryobacterales</taxon>
        <taxon>Bryobacteraceae</taxon>
        <taxon>Paludibaculum</taxon>
    </lineage>
</organism>
<dbReference type="InterPro" id="IPR006311">
    <property type="entry name" value="TAT_signal"/>
</dbReference>
<dbReference type="Gene3D" id="3.20.20.100">
    <property type="entry name" value="NADP-dependent oxidoreductase domain"/>
    <property type="match status" value="1"/>
</dbReference>
<protein>
    <submittedName>
        <fullName evidence="2">Aldo/keto reductase</fullName>
    </submittedName>
</protein>
<gene>
    <name evidence="2" type="ORF">IRI77_35770</name>
</gene>
<accession>A0A7S7NQP7</accession>
<reference evidence="2 3" key="1">
    <citation type="submission" date="2020-10" db="EMBL/GenBank/DDBJ databases">
        <title>Complete genome sequence of Paludibaculum fermentans P105T, a facultatively anaerobic acidobacterium capable of dissimilatory Fe(III) reduction.</title>
        <authorList>
            <person name="Dedysh S.N."/>
            <person name="Beletsky A.V."/>
            <person name="Kulichevskaya I.S."/>
            <person name="Mardanov A.V."/>
            <person name="Ravin N.V."/>
        </authorList>
    </citation>
    <scope>NUCLEOTIDE SEQUENCE [LARGE SCALE GENOMIC DNA]</scope>
    <source>
        <strain evidence="2 3">P105</strain>
    </source>
</reference>
<dbReference type="PANTHER" id="PTHR43312">
    <property type="entry name" value="D-THREO-ALDOSE 1-DEHYDROGENASE"/>
    <property type="match status" value="1"/>
</dbReference>
<dbReference type="PANTHER" id="PTHR43312:SF1">
    <property type="entry name" value="NADP-DEPENDENT OXIDOREDUCTASE DOMAIN-CONTAINING PROTEIN"/>
    <property type="match status" value="1"/>
</dbReference>
<dbReference type="RefSeq" id="WP_194449701.1">
    <property type="nucleotide sequence ID" value="NZ_CP063849.1"/>
</dbReference>
<dbReference type="InterPro" id="IPR053135">
    <property type="entry name" value="AKR2_Oxidoreductase"/>
</dbReference>
<dbReference type="PROSITE" id="PS51318">
    <property type="entry name" value="TAT"/>
    <property type="match status" value="1"/>
</dbReference>
<dbReference type="KEGG" id="pfer:IRI77_35770"/>
<dbReference type="InterPro" id="IPR023210">
    <property type="entry name" value="NADP_OxRdtase_dom"/>
</dbReference>